<gene>
    <name evidence="1" type="ORF">K1T71_010884</name>
</gene>
<comment type="caution">
    <text evidence="1">The sequence shown here is derived from an EMBL/GenBank/DDBJ whole genome shotgun (WGS) entry which is preliminary data.</text>
</comment>
<proteinExistence type="predicted"/>
<protein>
    <submittedName>
        <fullName evidence="1">Uncharacterized protein</fullName>
    </submittedName>
</protein>
<dbReference type="Proteomes" id="UP000824533">
    <property type="component" value="Linkage Group LG19"/>
</dbReference>
<organism evidence="1 2">
    <name type="scientific">Dendrolimus kikuchii</name>
    <dbReference type="NCBI Taxonomy" id="765133"/>
    <lineage>
        <taxon>Eukaryota</taxon>
        <taxon>Metazoa</taxon>
        <taxon>Ecdysozoa</taxon>
        <taxon>Arthropoda</taxon>
        <taxon>Hexapoda</taxon>
        <taxon>Insecta</taxon>
        <taxon>Pterygota</taxon>
        <taxon>Neoptera</taxon>
        <taxon>Endopterygota</taxon>
        <taxon>Lepidoptera</taxon>
        <taxon>Glossata</taxon>
        <taxon>Ditrysia</taxon>
        <taxon>Bombycoidea</taxon>
        <taxon>Lasiocampidae</taxon>
        <taxon>Dendrolimus</taxon>
    </lineage>
</organism>
<evidence type="ECO:0000313" key="2">
    <source>
        <dbReference type="Proteomes" id="UP000824533"/>
    </source>
</evidence>
<name>A0ACC1CQ41_9NEOP</name>
<dbReference type="EMBL" id="CM034405">
    <property type="protein sequence ID" value="KAJ0173735.1"/>
    <property type="molecule type" value="Genomic_DNA"/>
</dbReference>
<keyword evidence="2" id="KW-1185">Reference proteome</keyword>
<evidence type="ECO:0000313" key="1">
    <source>
        <dbReference type="EMBL" id="KAJ0173735.1"/>
    </source>
</evidence>
<accession>A0ACC1CQ41</accession>
<sequence length="392" mass="44129">MKCLWTVGTLNLKFRGFSGYLPALSTRRTVESDARTLHRVKTLSSSAEFKSEEHSNVDDDMANPQKTVGQLGHHKSDETFREWEKYWRDVDAGTSVGIVNSIQGGSIDWSNSGNHENETNAGLEKRRYIMAMRHGERVDLTYGPWVPYCFDENGKYTRKDLNLPIKLADRVGGKDSYARDSPLTRVGRLQAYLVGEGLRLAGVQLKHVYSSCALRSVETAHALLEGLEGDPSVKIKIEPGIFEHKMWHMVNGALVPFMTPQELHKAGYNVDLDYKPYLQIDLTTPETINEFYKRNKKVMQSALKDTESEGGNIMFVGHAATLDQMVTALSRLGDNRTDHPPYEITTNLLRIPYCALAAMKDRPLEVVAPPCPPSMNSCSGRYDWNMLLDKVD</sequence>
<reference evidence="1 2" key="1">
    <citation type="journal article" date="2021" name="Front. Genet.">
        <title>Chromosome-Level Genome Assembly Reveals Significant Gene Expansion in the Toll and IMD Signaling Pathways of Dendrolimus kikuchii.</title>
        <authorList>
            <person name="Zhou J."/>
            <person name="Wu P."/>
            <person name="Xiong Z."/>
            <person name="Liu N."/>
            <person name="Zhao N."/>
            <person name="Ji M."/>
            <person name="Qiu Y."/>
            <person name="Yang B."/>
        </authorList>
    </citation>
    <scope>NUCLEOTIDE SEQUENCE [LARGE SCALE GENOMIC DNA]</scope>
    <source>
        <strain evidence="1">Ann1</strain>
    </source>
</reference>